<dbReference type="PaxDb" id="3708-A0A078H5Z3"/>
<protein>
    <submittedName>
        <fullName evidence="1">BnaA01g19580D protein</fullName>
    </submittedName>
</protein>
<reference evidence="1 2" key="1">
    <citation type="journal article" date="2014" name="Science">
        <title>Plant genetics. Early allopolyploid evolution in the post-Neolithic Brassica napus oilseed genome.</title>
        <authorList>
            <person name="Chalhoub B."/>
            <person name="Denoeud F."/>
            <person name="Liu S."/>
            <person name="Parkin I.A."/>
            <person name="Tang H."/>
            <person name="Wang X."/>
            <person name="Chiquet J."/>
            <person name="Belcram H."/>
            <person name="Tong C."/>
            <person name="Samans B."/>
            <person name="Correa M."/>
            <person name="Da Silva C."/>
            <person name="Just J."/>
            <person name="Falentin C."/>
            <person name="Koh C.S."/>
            <person name="Le Clainche I."/>
            <person name="Bernard M."/>
            <person name="Bento P."/>
            <person name="Noel B."/>
            <person name="Labadie K."/>
            <person name="Alberti A."/>
            <person name="Charles M."/>
            <person name="Arnaud D."/>
            <person name="Guo H."/>
            <person name="Daviaud C."/>
            <person name="Alamery S."/>
            <person name="Jabbari K."/>
            <person name="Zhao M."/>
            <person name="Edger P.P."/>
            <person name="Chelaifa H."/>
            <person name="Tack D."/>
            <person name="Lassalle G."/>
            <person name="Mestiri I."/>
            <person name="Schnel N."/>
            <person name="Le Paslier M.C."/>
            <person name="Fan G."/>
            <person name="Renault V."/>
            <person name="Bayer P.E."/>
            <person name="Golicz A.A."/>
            <person name="Manoli S."/>
            <person name="Lee T.H."/>
            <person name="Thi V.H."/>
            <person name="Chalabi S."/>
            <person name="Hu Q."/>
            <person name="Fan C."/>
            <person name="Tollenaere R."/>
            <person name="Lu Y."/>
            <person name="Battail C."/>
            <person name="Shen J."/>
            <person name="Sidebottom C.H."/>
            <person name="Wang X."/>
            <person name="Canaguier A."/>
            <person name="Chauveau A."/>
            <person name="Berard A."/>
            <person name="Deniot G."/>
            <person name="Guan M."/>
            <person name="Liu Z."/>
            <person name="Sun F."/>
            <person name="Lim Y.P."/>
            <person name="Lyons E."/>
            <person name="Town C.D."/>
            <person name="Bancroft I."/>
            <person name="Wang X."/>
            <person name="Meng J."/>
            <person name="Ma J."/>
            <person name="Pires J.C."/>
            <person name="King G.J."/>
            <person name="Brunel D."/>
            <person name="Delourme R."/>
            <person name="Renard M."/>
            <person name="Aury J.M."/>
            <person name="Adams K.L."/>
            <person name="Batley J."/>
            <person name="Snowdon R.J."/>
            <person name="Tost J."/>
            <person name="Edwards D."/>
            <person name="Zhou Y."/>
            <person name="Hua W."/>
            <person name="Sharpe A.G."/>
            <person name="Paterson A.H."/>
            <person name="Guan C."/>
            <person name="Wincker P."/>
        </authorList>
    </citation>
    <scope>NUCLEOTIDE SEQUENCE [LARGE SCALE GENOMIC DNA]</scope>
    <source>
        <strain evidence="2">cv. Darmor-bzh</strain>
    </source>
</reference>
<dbReference type="Gramene" id="CDY33291">
    <property type="protein sequence ID" value="CDY33291"/>
    <property type="gene ID" value="GSBRNA2T00054064001"/>
</dbReference>
<sequence length="61" mass="7096">MEKYSDLDARYGLLFCRPESTLSGILQVPCCFIAEDPLANQILLCWRISFHYSGLWKLWLA</sequence>
<organism evidence="1 2">
    <name type="scientific">Brassica napus</name>
    <name type="common">Rape</name>
    <dbReference type="NCBI Taxonomy" id="3708"/>
    <lineage>
        <taxon>Eukaryota</taxon>
        <taxon>Viridiplantae</taxon>
        <taxon>Streptophyta</taxon>
        <taxon>Embryophyta</taxon>
        <taxon>Tracheophyta</taxon>
        <taxon>Spermatophyta</taxon>
        <taxon>Magnoliopsida</taxon>
        <taxon>eudicotyledons</taxon>
        <taxon>Gunneridae</taxon>
        <taxon>Pentapetalae</taxon>
        <taxon>rosids</taxon>
        <taxon>malvids</taxon>
        <taxon>Brassicales</taxon>
        <taxon>Brassicaceae</taxon>
        <taxon>Brassiceae</taxon>
        <taxon>Brassica</taxon>
    </lineage>
</organism>
<accession>A0A078H5Z3</accession>
<dbReference type="Proteomes" id="UP000028999">
    <property type="component" value="Unassembled WGS sequence"/>
</dbReference>
<evidence type="ECO:0000313" key="2">
    <source>
        <dbReference type="Proteomes" id="UP000028999"/>
    </source>
</evidence>
<name>A0A078H5Z3_BRANA</name>
<keyword evidence="2" id="KW-1185">Reference proteome</keyword>
<dbReference type="AlphaFoldDB" id="A0A078H5Z3"/>
<proteinExistence type="predicted"/>
<dbReference type="EMBL" id="LK032310">
    <property type="protein sequence ID" value="CDY33291.1"/>
    <property type="molecule type" value="Genomic_DNA"/>
</dbReference>
<evidence type="ECO:0000313" key="1">
    <source>
        <dbReference type="EMBL" id="CDY33291.1"/>
    </source>
</evidence>
<gene>
    <name evidence="1" type="primary">BnaA01g19580D</name>
    <name evidence="1" type="ORF">GSBRNA2T00054064001</name>
</gene>